<name>A0AAV4MD84_CAEEX</name>
<feature type="compositionally biased region" description="Low complexity" evidence="1">
    <location>
        <begin position="79"/>
        <end position="103"/>
    </location>
</feature>
<evidence type="ECO:0000256" key="1">
    <source>
        <dbReference type="SAM" id="MobiDB-lite"/>
    </source>
</evidence>
<dbReference type="Proteomes" id="UP001054945">
    <property type="component" value="Unassembled WGS sequence"/>
</dbReference>
<gene>
    <name evidence="2" type="primary">X975_11797</name>
    <name evidence="2" type="ORF">CEXT_344461</name>
</gene>
<proteinExistence type="predicted"/>
<dbReference type="AlphaFoldDB" id="A0AAV4MD84"/>
<sequence>MSVALGDDLVPRLSVPNVEDMKRKLLNCILDSEQPKVIPLSTKIFLHKLFDCIGKKQTSQTDGSTAPLSRPLLENFGQTNSSGNYTTNSSQEGSSEGSVSSGQTAVLSRHSAAVPLYLPGRSTTFDTH</sequence>
<keyword evidence="3" id="KW-1185">Reference proteome</keyword>
<accession>A0AAV4MD84</accession>
<comment type="caution">
    <text evidence="2">The sequence shown here is derived from an EMBL/GenBank/DDBJ whole genome shotgun (WGS) entry which is preliminary data.</text>
</comment>
<evidence type="ECO:0000313" key="2">
    <source>
        <dbReference type="EMBL" id="GIX70255.1"/>
    </source>
</evidence>
<feature type="region of interest" description="Disordered" evidence="1">
    <location>
        <begin position="57"/>
        <end position="106"/>
    </location>
</feature>
<evidence type="ECO:0000313" key="3">
    <source>
        <dbReference type="Proteomes" id="UP001054945"/>
    </source>
</evidence>
<feature type="compositionally biased region" description="Polar residues" evidence="1">
    <location>
        <begin position="57"/>
        <end position="67"/>
    </location>
</feature>
<protein>
    <submittedName>
        <fullName evidence="2">Sn1-specific diacylglycerol lipase alpha</fullName>
    </submittedName>
</protein>
<reference evidence="2 3" key="1">
    <citation type="submission" date="2021-06" db="EMBL/GenBank/DDBJ databases">
        <title>Caerostris extrusa draft genome.</title>
        <authorList>
            <person name="Kono N."/>
            <person name="Arakawa K."/>
        </authorList>
    </citation>
    <scope>NUCLEOTIDE SEQUENCE [LARGE SCALE GENOMIC DNA]</scope>
</reference>
<organism evidence="2 3">
    <name type="scientific">Caerostris extrusa</name>
    <name type="common">Bark spider</name>
    <name type="synonym">Caerostris bankana</name>
    <dbReference type="NCBI Taxonomy" id="172846"/>
    <lineage>
        <taxon>Eukaryota</taxon>
        <taxon>Metazoa</taxon>
        <taxon>Ecdysozoa</taxon>
        <taxon>Arthropoda</taxon>
        <taxon>Chelicerata</taxon>
        <taxon>Arachnida</taxon>
        <taxon>Araneae</taxon>
        <taxon>Araneomorphae</taxon>
        <taxon>Entelegynae</taxon>
        <taxon>Araneoidea</taxon>
        <taxon>Araneidae</taxon>
        <taxon>Caerostris</taxon>
    </lineage>
</organism>
<dbReference type="EMBL" id="BPLR01002125">
    <property type="protein sequence ID" value="GIX70255.1"/>
    <property type="molecule type" value="Genomic_DNA"/>
</dbReference>